<dbReference type="Proteomes" id="UP001445335">
    <property type="component" value="Unassembled WGS sequence"/>
</dbReference>
<dbReference type="AlphaFoldDB" id="A0AAW1QX06"/>
<evidence type="ECO:0008006" key="3">
    <source>
        <dbReference type="Google" id="ProtNLM"/>
    </source>
</evidence>
<dbReference type="SUPFAM" id="SSF81383">
    <property type="entry name" value="F-box domain"/>
    <property type="match status" value="1"/>
</dbReference>
<keyword evidence="2" id="KW-1185">Reference proteome</keyword>
<name>A0AAW1QX06_9CHLO</name>
<gene>
    <name evidence="1" type="ORF">WJX81_002628</name>
</gene>
<evidence type="ECO:0000313" key="1">
    <source>
        <dbReference type="EMBL" id="KAK9826098.1"/>
    </source>
</evidence>
<reference evidence="1 2" key="1">
    <citation type="journal article" date="2024" name="Nat. Commun.">
        <title>Phylogenomics reveals the evolutionary origins of lichenization in chlorophyte algae.</title>
        <authorList>
            <person name="Puginier C."/>
            <person name="Libourel C."/>
            <person name="Otte J."/>
            <person name="Skaloud P."/>
            <person name="Haon M."/>
            <person name="Grisel S."/>
            <person name="Petersen M."/>
            <person name="Berrin J.G."/>
            <person name="Delaux P.M."/>
            <person name="Dal Grande F."/>
            <person name="Keller J."/>
        </authorList>
    </citation>
    <scope>NUCLEOTIDE SEQUENCE [LARGE SCALE GENOMIC DNA]</scope>
    <source>
        <strain evidence="1 2">SAG 245.80</strain>
    </source>
</reference>
<protein>
    <recommendedName>
        <fullName evidence="3">F-box protein</fullName>
    </recommendedName>
</protein>
<evidence type="ECO:0000313" key="2">
    <source>
        <dbReference type="Proteomes" id="UP001445335"/>
    </source>
</evidence>
<organism evidence="1 2">
    <name type="scientific">Elliptochloris bilobata</name>
    <dbReference type="NCBI Taxonomy" id="381761"/>
    <lineage>
        <taxon>Eukaryota</taxon>
        <taxon>Viridiplantae</taxon>
        <taxon>Chlorophyta</taxon>
        <taxon>core chlorophytes</taxon>
        <taxon>Trebouxiophyceae</taxon>
        <taxon>Trebouxiophyceae incertae sedis</taxon>
        <taxon>Elliptochloris clade</taxon>
        <taxon>Elliptochloris</taxon>
    </lineage>
</organism>
<accession>A0AAW1QX06</accession>
<proteinExistence type="predicted"/>
<comment type="caution">
    <text evidence="1">The sequence shown here is derived from an EMBL/GenBank/DDBJ whole genome shotgun (WGS) entry which is preliminary data.</text>
</comment>
<sequence>METRTCRATSSRRAANDDQLWRELCLLDFNSPRHGRMGVTWRALYKYNHQVLYDVLLVRRPGKVLDLGNGFILLHPVVMA</sequence>
<dbReference type="InterPro" id="IPR036047">
    <property type="entry name" value="F-box-like_dom_sf"/>
</dbReference>
<dbReference type="EMBL" id="JALJOU010000068">
    <property type="protein sequence ID" value="KAK9826098.1"/>
    <property type="molecule type" value="Genomic_DNA"/>
</dbReference>